<comment type="caution">
    <text evidence="1">The sequence shown here is derived from an EMBL/GenBank/DDBJ whole genome shotgun (WGS) entry which is preliminary data.</text>
</comment>
<evidence type="ECO:0000313" key="2">
    <source>
        <dbReference type="Proteomes" id="UP000605992"/>
    </source>
</evidence>
<name>A0A8J3VEF8_9ACTN</name>
<accession>A0A8J3VEF8</accession>
<dbReference type="AlphaFoldDB" id="A0A8J3VEF8"/>
<protein>
    <submittedName>
        <fullName evidence="1">Saccharopine dehydrogenase</fullName>
    </submittedName>
</protein>
<dbReference type="Proteomes" id="UP000605992">
    <property type="component" value="Unassembled WGS sequence"/>
</dbReference>
<reference evidence="1" key="1">
    <citation type="submission" date="2021-01" db="EMBL/GenBank/DDBJ databases">
        <title>Whole genome shotgun sequence of Planotetraspora thailandica NBRC 104271.</title>
        <authorList>
            <person name="Komaki H."/>
            <person name="Tamura T."/>
        </authorList>
    </citation>
    <scope>NUCLEOTIDE SEQUENCE</scope>
    <source>
        <strain evidence="1">NBRC 104271</strain>
    </source>
</reference>
<dbReference type="PANTHER" id="PTHR43781">
    <property type="entry name" value="SACCHAROPINE DEHYDROGENASE"/>
    <property type="match status" value="1"/>
</dbReference>
<dbReference type="InterPro" id="IPR036291">
    <property type="entry name" value="NAD(P)-bd_dom_sf"/>
</dbReference>
<keyword evidence="2" id="KW-1185">Reference proteome</keyword>
<sequence>MPDHMGDAEHMNKRVAVMGAKGHTGGFVVAELRRRGVTPIPCGRATDLDAALLDADAVINCAGPFAATAAPVIESAIRAGIPYLDVTAEIEVVTDTFASYAEAGIPIVPAVAFYGGLGDLLATMATDDWPAADQITIAYALSSWRPTPGTRATGRVSAQRRDGRRIVYSGHRLQFRDGDAARTEWTFPAPIGTRSVVGEFTMADSATIPTHLDAPEICTFMTSNAVDDLRAADPSGPVAADEHGRSAQTFLVEVVAQSDGMERRAVASGRDIYAVTAPLVVEAACRILAGTGDTTGVASVGARFDAKDFLSLLSPEHLTLG</sequence>
<dbReference type="Gene3D" id="3.40.50.720">
    <property type="entry name" value="NAD(P)-binding Rossmann-like Domain"/>
    <property type="match status" value="1"/>
</dbReference>
<proteinExistence type="predicted"/>
<gene>
    <name evidence="1" type="ORF">Pth03_50140</name>
</gene>
<dbReference type="PANTHER" id="PTHR43781:SF1">
    <property type="entry name" value="SACCHAROPINE DEHYDROGENASE"/>
    <property type="match status" value="1"/>
</dbReference>
<organism evidence="1 2">
    <name type="scientific">Planotetraspora thailandica</name>
    <dbReference type="NCBI Taxonomy" id="487172"/>
    <lineage>
        <taxon>Bacteria</taxon>
        <taxon>Bacillati</taxon>
        <taxon>Actinomycetota</taxon>
        <taxon>Actinomycetes</taxon>
        <taxon>Streptosporangiales</taxon>
        <taxon>Streptosporangiaceae</taxon>
        <taxon>Planotetraspora</taxon>
    </lineage>
</organism>
<dbReference type="EMBL" id="BOOR01000037">
    <property type="protein sequence ID" value="GII56625.1"/>
    <property type="molecule type" value="Genomic_DNA"/>
</dbReference>
<dbReference type="SUPFAM" id="SSF51735">
    <property type="entry name" value="NAD(P)-binding Rossmann-fold domains"/>
    <property type="match status" value="1"/>
</dbReference>
<evidence type="ECO:0000313" key="1">
    <source>
        <dbReference type="EMBL" id="GII56625.1"/>
    </source>
</evidence>